<reference evidence="2 3" key="1">
    <citation type="submission" date="2024-08" db="EMBL/GenBank/DDBJ databases">
        <title>Whole-genome sequencing of halo(alkali)philic microorganisms from hypersaline lakes.</title>
        <authorList>
            <person name="Sorokin D.Y."/>
            <person name="Merkel A.Y."/>
            <person name="Messina E."/>
            <person name="Yakimov M."/>
        </authorList>
    </citation>
    <scope>NUCLEOTIDE SEQUENCE [LARGE SCALE GENOMIC DNA]</scope>
    <source>
        <strain evidence="2 3">AB-hyl4</strain>
    </source>
</reference>
<evidence type="ECO:0000313" key="2">
    <source>
        <dbReference type="EMBL" id="MFA9478969.1"/>
    </source>
</evidence>
<feature type="region of interest" description="Disordered" evidence="1">
    <location>
        <begin position="94"/>
        <end position="144"/>
    </location>
</feature>
<keyword evidence="3" id="KW-1185">Reference proteome</keyword>
<sequence length="144" mass="15445">MLDTFVGGGSVFFRAFAGVDPAQLVAVKTYLESIKANPPSAREIIETVQQHVPAFEVDSRQLNSLTPFQWAMLIAAFCTILLAADAAIDRVATGYGNSDAAPQQEQQQVEPEQQPPPHLEEPAGQSDDQGSGDDADEPPPQRAV</sequence>
<feature type="compositionally biased region" description="Low complexity" evidence="1">
    <location>
        <begin position="102"/>
        <end position="112"/>
    </location>
</feature>
<protein>
    <recommendedName>
        <fullName evidence="4">Transmembrane protein</fullName>
    </recommendedName>
</protein>
<evidence type="ECO:0000256" key="1">
    <source>
        <dbReference type="SAM" id="MobiDB-lite"/>
    </source>
</evidence>
<evidence type="ECO:0008006" key="4">
    <source>
        <dbReference type="Google" id="ProtNLM"/>
    </source>
</evidence>
<evidence type="ECO:0000313" key="3">
    <source>
        <dbReference type="Proteomes" id="UP001575105"/>
    </source>
</evidence>
<accession>A0ABV4U5V0</accession>
<gene>
    <name evidence="2" type="ORF">ACERK3_11800</name>
</gene>
<name>A0ABV4U5V0_9BACT</name>
<organism evidence="2 3">
    <name type="scientific">Natronomicrosphaera hydrolytica</name>
    <dbReference type="NCBI Taxonomy" id="3242702"/>
    <lineage>
        <taxon>Bacteria</taxon>
        <taxon>Pseudomonadati</taxon>
        <taxon>Planctomycetota</taxon>
        <taxon>Phycisphaerae</taxon>
        <taxon>Phycisphaerales</taxon>
        <taxon>Phycisphaeraceae</taxon>
        <taxon>Natronomicrosphaera</taxon>
    </lineage>
</organism>
<comment type="caution">
    <text evidence="2">The sequence shown here is derived from an EMBL/GenBank/DDBJ whole genome shotgun (WGS) entry which is preliminary data.</text>
</comment>
<dbReference type="RefSeq" id="WP_425345886.1">
    <property type="nucleotide sequence ID" value="NZ_JBGUBD010000006.1"/>
</dbReference>
<dbReference type="EMBL" id="JBGUBD010000006">
    <property type="protein sequence ID" value="MFA9478969.1"/>
    <property type="molecule type" value="Genomic_DNA"/>
</dbReference>
<proteinExistence type="predicted"/>
<dbReference type="Proteomes" id="UP001575105">
    <property type="component" value="Unassembled WGS sequence"/>
</dbReference>